<accession>A0A816RPQ6</accession>
<sequence length="168" mass="20243">MKRDFSETNTKIVYYGMKMAIKQLSQSILTSSLIDSLYRRYELCKRKLDCTEQFRLNYYLRQHFGQQSDEFNLAKVSFSPTIIVHASIHVFNKEHLRLLSRGPTYVPPYQMTKRRNLEKNYKQLQHDLNRLFVKSNVNMIQSMFLQKQIKDSYMEMFSKKIINNYNMI</sequence>
<evidence type="ECO:0000313" key="1">
    <source>
        <dbReference type="EMBL" id="CAF2073800.1"/>
    </source>
</evidence>
<dbReference type="AlphaFoldDB" id="A0A816RPQ6"/>
<proteinExistence type="predicted"/>
<organism evidence="1 2">
    <name type="scientific">Rotaria magnacalcarata</name>
    <dbReference type="NCBI Taxonomy" id="392030"/>
    <lineage>
        <taxon>Eukaryota</taxon>
        <taxon>Metazoa</taxon>
        <taxon>Spiralia</taxon>
        <taxon>Gnathifera</taxon>
        <taxon>Rotifera</taxon>
        <taxon>Eurotatoria</taxon>
        <taxon>Bdelloidea</taxon>
        <taxon>Philodinida</taxon>
        <taxon>Philodinidae</taxon>
        <taxon>Rotaria</taxon>
    </lineage>
</organism>
<evidence type="ECO:0000313" key="2">
    <source>
        <dbReference type="Proteomes" id="UP000663887"/>
    </source>
</evidence>
<reference evidence="1" key="1">
    <citation type="submission" date="2021-02" db="EMBL/GenBank/DDBJ databases">
        <authorList>
            <person name="Nowell W R."/>
        </authorList>
    </citation>
    <scope>NUCLEOTIDE SEQUENCE</scope>
</reference>
<dbReference type="EMBL" id="CAJNRG010005231">
    <property type="protein sequence ID" value="CAF2073800.1"/>
    <property type="molecule type" value="Genomic_DNA"/>
</dbReference>
<protein>
    <submittedName>
        <fullName evidence="1">Uncharacterized protein</fullName>
    </submittedName>
</protein>
<dbReference type="Proteomes" id="UP000663887">
    <property type="component" value="Unassembled WGS sequence"/>
</dbReference>
<comment type="caution">
    <text evidence="1">The sequence shown here is derived from an EMBL/GenBank/DDBJ whole genome shotgun (WGS) entry which is preliminary data.</text>
</comment>
<gene>
    <name evidence="1" type="ORF">XDN619_LOCUS13123</name>
</gene>
<name>A0A816RPQ6_9BILA</name>